<dbReference type="EMBL" id="VSDQ01000718">
    <property type="protein sequence ID" value="TYA71506.1"/>
    <property type="molecule type" value="Genomic_DNA"/>
</dbReference>
<sequence>MKKILLITALSVLFLNCEEDKMNENDNQKLDSFIIENYFFDAKQLYFHEIFQDSNHPNYQNEILDQNEIDKILKIIQAVYYSDSPERDTVFDIHKIHGYYCYSFSSISLKVDTEAPEIKNLVNKVIPTGETKLDDLLNLYDFDSIRTSYSYPKFPWLTIYTDKEFNMIPLEEEFKKVTSIEYAEFNKGCIGDGNTIELTRNDNSATITFSIGKGDCPAGCIYRKHWEFEVSNGSAKFIKTY</sequence>
<dbReference type="RefSeq" id="WP_148544492.1">
    <property type="nucleotide sequence ID" value="NZ_VSDQ01000718.1"/>
</dbReference>
<evidence type="ECO:0000313" key="2">
    <source>
        <dbReference type="Proteomes" id="UP000323930"/>
    </source>
</evidence>
<dbReference type="Proteomes" id="UP000323930">
    <property type="component" value="Unassembled WGS sequence"/>
</dbReference>
<proteinExistence type="predicted"/>
<gene>
    <name evidence="1" type="ORF">FUA24_18175</name>
</gene>
<protein>
    <submittedName>
        <fullName evidence="1">Uncharacterized protein</fullName>
    </submittedName>
</protein>
<comment type="caution">
    <text evidence="1">The sequence shown here is derived from an EMBL/GenBank/DDBJ whole genome shotgun (WGS) entry which is preliminary data.</text>
</comment>
<reference evidence="1 2" key="1">
    <citation type="submission" date="2019-08" db="EMBL/GenBank/DDBJ databases">
        <title>Seonamhaeicola sediminis sp. nov., isolated from marine sediment.</title>
        <authorList>
            <person name="Cao W.R."/>
        </authorList>
    </citation>
    <scope>NUCLEOTIDE SEQUENCE [LARGE SCALE GENOMIC DNA]</scope>
    <source>
        <strain evidence="1 2">B011</strain>
    </source>
</reference>
<name>A0A5D0HJN4_9FLAO</name>
<dbReference type="AlphaFoldDB" id="A0A5D0HJN4"/>
<dbReference type="OrthoDB" id="849076at2"/>
<keyword evidence="2" id="KW-1185">Reference proteome</keyword>
<evidence type="ECO:0000313" key="1">
    <source>
        <dbReference type="EMBL" id="TYA71506.1"/>
    </source>
</evidence>
<organism evidence="1 2">
    <name type="scientific">Seonamhaeicola marinus</name>
    <dbReference type="NCBI Taxonomy" id="1912246"/>
    <lineage>
        <taxon>Bacteria</taxon>
        <taxon>Pseudomonadati</taxon>
        <taxon>Bacteroidota</taxon>
        <taxon>Flavobacteriia</taxon>
        <taxon>Flavobacteriales</taxon>
        <taxon>Flavobacteriaceae</taxon>
    </lineage>
</organism>
<accession>A0A5D0HJN4</accession>